<sequence length="200" mass="22490">MSSPPTQTVSDLFTSAAASLIIYDHLLTLGDEIKLVWPHRTRLPKLLFFLSRYMIPAIEFCMWLSSDAICGYWHVAPLYIAMAAAEALIFCSQCKTVTKGIDERSQWMWWALVLMYSANLITVTFCVSEVIPAAGSGKDSCVLPEKPALKLYTASNTPRITTGRSRFSILVSRMTINLLDREEYIDTAPEEVSTVVFEYD</sequence>
<keyword evidence="3" id="KW-1185">Reference proteome</keyword>
<feature type="domain" description="DUF6533" evidence="1">
    <location>
        <begin position="15"/>
        <end position="56"/>
    </location>
</feature>
<name>A0AAW0BPW0_9AGAR</name>
<dbReference type="AlphaFoldDB" id="A0AAW0BPW0"/>
<protein>
    <recommendedName>
        <fullName evidence="1">DUF6533 domain-containing protein</fullName>
    </recommendedName>
</protein>
<evidence type="ECO:0000259" key="1">
    <source>
        <dbReference type="Pfam" id="PF20151"/>
    </source>
</evidence>
<gene>
    <name evidence="2" type="ORF">R3P38DRAFT_2775760</name>
</gene>
<proteinExistence type="predicted"/>
<reference evidence="2 3" key="1">
    <citation type="journal article" date="2024" name="J Genomics">
        <title>Draft genome sequencing and assembly of Favolaschia claudopus CIRM-BRFM 2984 isolated from oak limbs.</title>
        <authorList>
            <person name="Navarro D."/>
            <person name="Drula E."/>
            <person name="Chaduli D."/>
            <person name="Cazenave R."/>
            <person name="Ahrendt S."/>
            <person name="Wang J."/>
            <person name="Lipzen A."/>
            <person name="Daum C."/>
            <person name="Barry K."/>
            <person name="Grigoriev I.V."/>
            <person name="Favel A."/>
            <person name="Rosso M.N."/>
            <person name="Martin F."/>
        </authorList>
    </citation>
    <scope>NUCLEOTIDE SEQUENCE [LARGE SCALE GENOMIC DNA]</scope>
    <source>
        <strain evidence="2 3">CIRM-BRFM 2984</strain>
    </source>
</reference>
<evidence type="ECO:0000313" key="2">
    <source>
        <dbReference type="EMBL" id="KAK7029180.1"/>
    </source>
</evidence>
<dbReference type="Proteomes" id="UP001362999">
    <property type="component" value="Unassembled WGS sequence"/>
</dbReference>
<dbReference type="Pfam" id="PF20151">
    <property type="entry name" value="DUF6533"/>
    <property type="match status" value="1"/>
</dbReference>
<dbReference type="InterPro" id="IPR045340">
    <property type="entry name" value="DUF6533"/>
</dbReference>
<comment type="caution">
    <text evidence="2">The sequence shown here is derived from an EMBL/GenBank/DDBJ whole genome shotgun (WGS) entry which is preliminary data.</text>
</comment>
<accession>A0AAW0BPW0</accession>
<organism evidence="2 3">
    <name type="scientific">Favolaschia claudopus</name>
    <dbReference type="NCBI Taxonomy" id="2862362"/>
    <lineage>
        <taxon>Eukaryota</taxon>
        <taxon>Fungi</taxon>
        <taxon>Dikarya</taxon>
        <taxon>Basidiomycota</taxon>
        <taxon>Agaricomycotina</taxon>
        <taxon>Agaricomycetes</taxon>
        <taxon>Agaricomycetidae</taxon>
        <taxon>Agaricales</taxon>
        <taxon>Marasmiineae</taxon>
        <taxon>Mycenaceae</taxon>
        <taxon>Favolaschia</taxon>
    </lineage>
</organism>
<dbReference type="EMBL" id="JAWWNJ010000027">
    <property type="protein sequence ID" value="KAK7029180.1"/>
    <property type="molecule type" value="Genomic_DNA"/>
</dbReference>
<evidence type="ECO:0000313" key="3">
    <source>
        <dbReference type="Proteomes" id="UP001362999"/>
    </source>
</evidence>